<dbReference type="Gene3D" id="1.20.1250.20">
    <property type="entry name" value="MFS general substrate transporter like domains"/>
    <property type="match status" value="2"/>
</dbReference>
<dbReference type="AlphaFoldDB" id="A0A1Y2M752"/>
<feature type="transmembrane region" description="Helical" evidence="9">
    <location>
        <begin position="410"/>
        <end position="430"/>
    </location>
</feature>
<reference evidence="11 12" key="1">
    <citation type="journal article" date="2017" name="Genome Announc.">
        <title>Genome sequence of the saprophytic ascomycete Epicoccum nigrum ICMP 19927 strain isolated from New Zealand.</title>
        <authorList>
            <person name="Fokin M."/>
            <person name="Fleetwood D."/>
            <person name="Weir B.S."/>
            <person name="Villas-Boas S.G."/>
        </authorList>
    </citation>
    <scope>NUCLEOTIDE SEQUENCE [LARGE SCALE GENOMIC DNA]</scope>
    <source>
        <strain evidence="11 12">ICMP 19927</strain>
    </source>
</reference>
<feature type="domain" description="Major facilitator superfamily (MFS) profile" evidence="10">
    <location>
        <begin position="64"/>
        <end position="576"/>
    </location>
</feature>
<evidence type="ECO:0000256" key="8">
    <source>
        <dbReference type="SAM" id="MobiDB-lite"/>
    </source>
</evidence>
<dbReference type="GO" id="GO:0015343">
    <property type="term" value="F:siderophore-iron transmembrane transporter activity"/>
    <property type="evidence" value="ECO:0007669"/>
    <property type="project" value="TreeGrafter"/>
</dbReference>
<feature type="transmembrane region" description="Helical" evidence="9">
    <location>
        <begin position="343"/>
        <end position="363"/>
    </location>
</feature>
<keyword evidence="4 9" id="KW-0812">Transmembrane</keyword>
<evidence type="ECO:0000256" key="7">
    <source>
        <dbReference type="ARBA" id="ARBA00023136"/>
    </source>
</evidence>
<dbReference type="SUPFAM" id="SSF103473">
    <property type="entry name" value="MFS general substrate transporter"/>
    <property type="match status" value="1"/>
</dbReference>
<dbReference type="InParanoid" id="A0A1Y2M752"/>
<evidence type="ECO:0000313" key="11">
    <source>
        <dbReference type="EMBL" id="OSS51910.1"/>
    </source>
</evidence>
<sequence>MGTSMKPGERTRNGNENAYDLTTMPDQQFSNDFDSQRSSEDAQAGVKRIEAVSKAWTFTSLTIAYVTLMLLANITSLEIQVTSNLTAYATSSFKAHSLVSTVAVVQGVVSAVIKPPIGKIADVFGRLESFSLAILFYTLGYIQQAASNTVQTYAGAQVFWAAGFNGLQVLQQIFVADTTDLLNRALYSTIFDIPFLWTTFAGPEVANSILKHATWRWGYGIWAIILPVCFIPLALSLFMNQRHAKQLGLEFPSPFRGRSIGANLKHLWFDLDIFGILLLAAGISLILLPLTLAPNASGQWRNASMIAMLVIGGVLCVVFPFWERRKKLAPKAFFPPNLFQNRTVIAGVSIAFFYFMAFYMSVFPYFFSYLLIVQKQSLVTAGYITRVFTFASTVASIVVSLIIKYTGHYKYFVTAGACIYILGFGLMIAYRVENASTWSIIGIQIAVGIGGGFLNVPAQLGVQASASHQQVAAATTIFLTILEVGGAVGSAVSGAIWSTCVPRKLQQYLPPDVAPNYATIYGDLTVASNYTLYPVGDPIRVAINQAYQETMRYMLIGAICAAIPILPLSLCMKNYKLGQMEQPVEGKVIGSANKRESGKRWKLWRSN</sequence>
<dbReference type="FunFam" id="1.20.1250.20:FF:000197">
    <property type="entry name" value="Siderophore iron transporter 1"/>
    <property type="match status" value="1"/>
</dbReference>
<evidence type="ECO:0000313" key="12">
    <source>
        <dbReference type="Proteomes" id="UP000193240"/>
    </source>
</evidence>
<dbReference type="EMBL" id="KZ107840">
    <property type="protein sequence ID" value="OSS51910.1"/>
    <property type="molecule type" value="Genomic_DNA"/>
</dbReference>
<evidence type="ECO:0000256" key="2">
    <source>
        <dbReference type="ARBA" id="ARBA00008335"/>
    </source>
</evidence>
<feature type="transmembrane region" description="Helical" evidence="9">
    <location>
        <begin position="219"/>
        <end position="239"/>
    </location>
</feature>
<dbReference type="InterPro" id="IPR011701">
    <property type="entry name" value="MFS"/>
</dbReference>
<dbReference type="Pfam" id="PF07690">
    <property type="entry name" value="MFS_1"/>
    <property type="match status" value="1"/>
</dbReference>
<accession>A0A1Y2M752</accession>
<evidence type="ECO:0000256" key="9">
    <source>
        <dbReference type="SAM" id="Phobius"/>
    </source>
</evidence>
<dbReference type="PROSITE" id="PS50850">
    <property type="entry name" value="MFS"/>
    <property type="match status" value="1"/>
</dbReference>
<evidence type="ECO:0000256" key="6">
    <source>
        <dbReference type="ARBA" id="ARBA00023065"/>
    </source>
</evidence>
<evidence type="ECO:0000256" key="3">
    <source>
        <dbReference type="ARBA" id="ARBA00022448"/>
    </source>
</evidence>
<organism evidence="11 12">
    <name type="scientific">Epicoccum nigrum</name>
    <name type="common">Soil fungus</name>
    <name type="synonym">Epicoccum purpurascens</name>
    <dbReference type="NCBI Taxonomy" id="105696"/>
    <lineage>
        <taxon>Eukaryota</taxon>
        <taxon>Fungi</taxon>
        <taxon>Dikarya</taxon>
        <taxon>Ascomycota</taxon>
        <taxon>Pezizomycotina</taxon>
        <taxon>Dothideomycetes</taxon>
        <taxon>Pleosporomycetidae</taxon>
        <taxon>Pleosporales</taxon>
        <taxon>Pleosporineae</taxon>
        <taxon>Didymellaceae</taxon>
        <taxon>Epicoccum</taxon>
    </lineage>
</organism>
<comment type="similarity">
    <text evidence="2">Belongs to the major facilitator superfamily.</text>
</comment>
<feature type="transmembrane region" description="Helical" evidence="9">
    <location>
        <begin position="477"/>
        <end position="497"/>
    </location>
</feature>
<dbReference type="InterPro" id="IPR020846">
    <property type="entry name" value="MFS_dom"/>
</dbReference>
<dbReference type="OMA" id="PWKGKGL"/>
<evidence type="ECO:0000259" key="10">
    <source>
        <dbReference type="PROSITE" id="PS50850"/>
    </source>
</evidence>
<feature type="transmembrane region" description="Helical" evidence="9">
    <location>
        <begin position="267"/>
        <end position="291"/>
    </location>
</feature>
<dbReference type="PANTHER" id="PTHR23501:SF87">
    <property type="entry name" value="SIDEROPHORE IRON TRANSPORTER 2"/>
    <property type="match status" value="1"/>
</dbReference>
<keyword evidence="5 9" id="KW-1133">Transmembrane helix</keyword>
<feature type="transmembrane region" description="Helical" evidence="9">
    <location>
        <begin position="553"/>
        <end position="572"/>
    </location>
</feature>
<feature type="region of interest" description="Disordered" evidence="8">
    <location>
        <begin position="1"/>
        <end position="21"/>
    </location>
</feature>
<evidence type="ECO:0000256" key="5">
    <source>
        <dbReference type="ARBA" id="ARBA00022989"/>
    </source>
</evidence>
<protein>
    <recommendedName>
        <fullName evidence="10">Major facilitator superfamily (MFS) profile domain-containing protein</fullName>
    </recommendedName>
</protein>
<gene>
    <name evidence="11" type="ORF">B5807_03445</name>
</gene>
<keyword evidence="7 9" id="KW-0472">Membrane</keyword>
<keyword evidence="6" id="KW-0406">Ion transport</keyword>
<feature type="transmembrane region" description="Helical" evidence="9">
    <location>
        <begin position="383"/>
        <end position="403"/>
    </location>
</feature>
<keyword evidence="12" id="KW-1185">Reference proteome</keyword>
<dbReference type="GO" id="GO:0005886">
    <property type="term" value="C:plasma membrane"/>
    <property type="evidence" value="ECO:0007669"/>
    <property type="project" value="TreeGrafter"/>
</dbReference>
<proteinExistence type="inferred from homology"/>
<dbReference type="Proteomes" id="UP000193240">
    <property type="component" value="Unassembled WGS sequence"/>
</dbReference>
<comment type="subcellular location">
    <subcellularLocation>
        <location evidence="1">Membrane</location>
        <topology evidence="1">Multi-pass membrane protein</topology>
    </subcellularLocation>
</comment>
<evidence type="ECO:0000256" key="4">
    <source>
        <dbReference type="ARBA" id="ARBA00022692"/>
    </source>
</evidence>
<feature type="transmembrane region" description="Helical" evidence="9">
    <location>
        <begin position="303"/>
        <end position="322"/>
    </location>
</feature>
<feature type="transmembrane region" description="Helical" evidence="9">
    <location>
        <begin position="436"/>
        <end position="456"/>
    </location>
</feature>
<dbReference type="PANTHER" id="PTHR23501">
    <property type="entry name" value="MAJOR FACILITATOR SUPERFAMILY"/>
    <property type="match status" value="1"/>
</dbReference>
<evidence type="ECO:0000256" key="1">
    <source>
        <dbReference type="ARBA" id="ARBA00004141"/>
    </source>
</evidence>
<name>A0A1Y2M752_EPING</name>
<dbReference type="InterPro" id="IPR036259">
    <property type="entry name" value="MFS_trans_sf"/>
</dbReference>
<keyword evidence="3" id="KW-0813">Transport</keyword>